<evidence type="ECO:0000313" key="3">
    <source>
        <dbReference type="Proteomes" id="UP001212326"/>
    </source>
</evidence>
<keyword evidence="3" id="KW-1185">Reference proteome</keyword>
<reference evidence="2 3" key="1">
    <citation type="submission" date="2022-12" db="EMBL/GenBank/DDBJ databases">
        <authorList>
            <person name="Mo P."/>
        </authorList>
    </citation>
    <scope>NUCLEOTIDE SEQUENCE [LARGE SCALE GENOMIC DNA]</scope>
    <source>
        <strain evidence="2 3">HUAS 2-6</strain>
    </source>
</reference>
<dbReference type="InterPro" id="IPR029058">
    <property type="entry name" value="AB_hydrolase_fold"/>
</dbReference>
<dbReference type="CDD" id="cd00519">
    <property type="entry name" value="Lipase_3"/>
    <property type="match status" value="1"/>
</dbReference>
<dbReference type="PANTHER" id="PTHR45856">
    <property type="entry name" value="ALPHA/BETA-HYDROLASES SUPERFAMILY PROTEIN"/>
    <property type="match status" value="1"/>
</dbReference>
<dbReference type="Gene3D" id="3.40.50.1820">
    <property type="entry name" value="alpha/beta hydrolase"/>
    <property type="match status" value="1"/>
</dbReference>
<name>A0ABY7PH10_9ACTN</name>
<feature type="domain" description="Fungal lipase-type" evidence="1">
    <location>
        <begin position="76"/>
        <end position="209"/>
    </location>
</feature>
<dbReference type="Proteomes" id="UP001212326">
    <property type="component" value="Chromosome"/>
</dbReference>
<dbReference type="RefSeq" id="WP_270085443.1">
    <property type="nucleotide sequence ID" value="NZ_CP115300.1"/>
</dbReference>
<dbReference type="EMBL" id="CP115300">
    <property type="protein sequence ID" value="WBO68186.1"/>
    <property type="molecule type" value="Genomic_DNA"/>
</dbReference>
<dbReference type="InterPro" id="IPR002921">
    <property type="entry name" value="Fungal_lipase-type"/>
</dbReference>
<organism evidence="2 3">
    <name type="scientific">Streptomyces camelliae</name>
    <dbReference type="NCBI Taxonomy" id="3004093"/>
    <lineage>
        <taxon>Bacteria</taxon>
        <taxon>Bacillati</taxon>
        <taxon>Actinomycetota</taxon>
        <taxon>Actinomycetes</taxon>
        <taxon>Kitasatosporales</taxon>
        <taxon>Streptomycetaceae</taxon>
        <taxon>Streptomyces</taxon>
    </lineage>
</organism>
<gene>
    <name evidence="2" type="ORF">O1G22_37890</name>
</gene>
<sequence>MTVPEVFDQTASGYSVQRAYWLARAAELAYKDRAVIEDQAAKWGFGQVRHHETRFTPPFPLQDTQAYTMAGDRMIVTAFRGTEPTQIKDWLTDATTPPVTGPGGNGHVHHGFAEALRSVYPDIADTLADLRTDGQTLYFTGHSLGGALAMLAGARMYLEKPHLAADGIYTFGQPRTCDPVLAEAFHQGLGRCTYRFVNNNDIVPQLPPEPVFTHVRALRYIDSKGKLHESMPMFSALTDRAAGLTADVFAPASDGIRDHFMHNYLAALEKNLG</sequence>
<protein>
    <submittedName>
        <fullName evidence="2">Lipase family protein</fullName>
    </submittedName>
</protein>
<dbReference type="SUPFAM" id="SSF53474">
    <property type="entry name" value="alpha/beta-Hydrolases"/>
    <property type="match status" value="1"/>
</dbReference>
<dbReference type="Pfam" id="PF01764">
    <property type="entry name" value="Lipase_3"/>
    <property type="match status" value="1"/>
</dbReference>
<dbReference type="InterPro" id="IPR051218">
    <property type="entry name" value="Sec_MonoDiacylglyc_Lipase"/>
</dbReference>
<proteinExistence type="predicted"/>
<accession>A0ABY7PH10</accession>
<evidence type="ECO:0000259" key="1">
    <source>
        <dbReference type="Pfam" id="PF01764"/>
    </source>
</evidence>
<dbReference type="PANTHER" id="PTHR45856:SF24">
    <property type="entry name" value="FUNGAL LIPASE-LIKE DOMAIN-CONTAINING PROTEIN"/>
    <property type="match status" value="1"/>
</dbReference>
<evidence type="ECO:0000313" key="2">
    <source>
        <dbReference type="EMBL" id="WBO68186.1"/>
    </source>
</evidence>